<dbReference type="AlphaFoldDB" id="A0A7R9HTJ6"/>
<gene>
    <name evidence="1" type="ORF">TMSB3V08_LOCUS11261</name>
</gene>
<sequence length="397" mass="43802">MEGEGKTIWGKTIPSSRNQDLNLDLPILGSLAQHKSSTLANYTTEVVQTFDEEQAVAITEANAAISCSSVSADLAYVKSNFGNLPGAITALEARDLPLVKTVKIMRGIEENLNQASGSVGTAIVNKFNSVLQRNPGWKVMAKDEMALKELQQFINNHSFDIKELVDIDYGLLCLCLAPYTFIKYIEMKKKQAVEQGTFMRRKKKQLDVELNKSDVEKLALTSTSKTAVCSNKKNISCKAEAISSSEEDKRDELSIEEVNPHLCGGRVENHLVTPPVHPTEIRTSISPSSAVGLNTTSTLANYSTEADIMGYKCSNLLIKLLQPVERPPKLTPLKFFLWGHLIALMYPPNDLMQVPEDIVGRNHASIASVNKMFSSCNYQDPQNNLNITQDPQSSPIE</sequence>
<name>A0A7R9HTJ6_9NEOP</name>
<dbReference type="EMBL" id="OB797877">
    <property type="protein sequence ID" value="CAD7434611.1"/>
    <property type="molecule type" value="Genomic_DNA"/>
</dbReference>
<evidence type="ECO:0000313" key="1">
    <source>
        <dbReference type="EMBL" id="CAD7434611.1"/>
    </source>
</evidence>
<accession>A0A7R9HTJ6</accession>
<reference evidence="1" key="1">
    <citation type="submission" date="2020-11" db="EMBL/GenBank/DDBJ databases">
        <authorList>
            <person name="Tran Van P."/>
        </authorList>
    </citation>
    <scope>NUCLEOTIDE SEQUENCE</scope>
</reference>
<protein>
    <submittedName>
        <fullName evidence="1">Uncharacterized protein</fullName>
    </submittedName>
</protein>
<organism evidence="1">
    <name type="scientific">Timema monikensis</name>
    <dbReference type="NCBI Taxonomy" id="170555"/>
    <lineage>
        <taxon>Eukaryota</taxon>
        <taxon>Metazoa</taxon>
        <taxon>Ecdysozoa</taxon>
        <taxon>Arthropoda</taxon>
        <taxon>Hexapoda</taxon>
        <taxon>Insecta</taxon>
        <taxon>Pterygota</taxon>
        <taxon>Neoptera</taxon>
        <taxon>Polyneoptera</taxon>
        <taxon>Phasmatodea</taxon>
        <taxon>Timematodea</taxon>
        <taxon>Timematoidea</taxon>
        <taxon>Timematidae</taxon>
        <taxon>Timema</taxon>
    </lineage>
</organism>
<proteinExistence type="predicted"/>